<dbReference type="AlphaFoldDB" id="Q39XK1"/>
<reference evidence="3 4" key="1">
    <citation type="submission" date="2005-10" db="EMBL/GenBank/DDBJ databases">
        <title>Complete sequence of Geobacter metallireducens GS-15.</title>
        <authorList>
            <consortium name="US DOE Joint Genome Institute"/>
            <person name="Copeland A."/>
            <person name="Lucas S."/>
            <person name="Lapidus A."/>
            <person name="Barry K."/>
            <person name="Detter J.C."/>
            <person name="Glavina T."/>
            <person name="Hammon N."/>
            <person name="Israni S."/>
            <person name="Pitluck S."/>
            <person name="Di Bartolo G."/>
            <person name="Chain P."/>
            <person name="Schmutz J."/>
            <person name="Larimer F."/>
            <person name="Land M."/>
            <person name="Kyrpides N."/>
            <person name="Ivanova N."/>
            <person name="Richardson P."/>
        </authorList>
    </citation>
    <scope>NUCLEOTIDE SEQUENCE [LARGE SCALE GENOMIC DNA]</scope>
    <source>
        <strain evidence="4">ATCC 53774 / DSM 7210 / GS-15</strain>
    </source>
</reference>
<keyword evidence="1" id="KW-0732">Signal</keyword>
<dbReference type="PANTHER" id="PTHR30570:SF1">
    <property type="entry name" value="PHOSPHATE-BINDING PROTEIN PSTS"/>
    <property type="match status" value="1"/>
</dbReference>
<evidence type="ECO:0000259" key="2">
    <source>
        <dbReference type="Pfam" id="PF12849"/>
    </source>
</evidence>
<organism evidence="3 4">
    <name type="scientific">Geobacter metallireducens (strain ATCC 53774 / DSM 7210 / GS-15)</name>
    <dbReference type="NCBI Taxonomy" id="269799"/>
    <lineage>
        <taxon>Bacteria</taxon>
        <taxon>Pseudomonadati</taxon>
        <taxon>Thermodesulfobacteriota</taxon>
        <taxon>Desulfuromonadia</taxon>
        <taxon>Geobacterales</taxon>
        <taxon>Geobacteraceae</taxon>
        <taxon>Geobacter</taxon>
    </lineage>
</organism>
<dbReference type="Proteomes" id="UP000007073">
    <property type="component" value="Chromosome"/>
</dbReference>
<dbReference type="RefSeq" id="WP_004513526.1">
    <property type="nucleotide sequence ID" value="NC_007517.1"/>
</dbReference>
<dbReference type="InterPro" id="IPR024370">
    <property type="entry name" value="PBP_domain"/>
</dbReference>
<gene>
    <name evidence="3" type="ordered locus">Gmet_0781</name>
</gene>
<keyword evidence="4" id="KW-1185">Reference proteome</keyword>
<dbReference type="Pfam" id="PF12849">
    <property type="entry name" value="PBP_like_2"/>
    <property type="match status" value="1"/>
</dbReference>
<dbReference type="EMBL" id="CP000148">
    <property type="protein sequence ID" value="ABB31023.1"/>
    <property type="molecule type" value="Genomic_DNA"/>
</dbReference>
<evidence type="ECO:0000313" key="3">
    <source>
        <dbReference type="EMBL" id="ABB31023.1"/>
    </source>
</evidence>
<protein>
    <submittedName>
        <fullName evidence="3">Periplasmic solute-binding protein</fullName>
    </submittedName>
</protein>
<dbReference type="Gene3D" id="3.40.190.10">
    <property type="entry name" value="Periplasmic binding protein-like II"/>
    <property type="match status" value="2"/>
</dbReference>
<evidence type="ECO:0000256" key="1">
    <source>
        <dbReference type="ARBA" id="ARBA00022729"/>
    </source>
</evidence>
<dbReference type="KEGG" id="gme:Gmet_0781"/>
<accession>Q39XK1</accession>
<sequence length="281" mass="29453">MRHSIGPALSLVAALMFFALLTGPCRVEAAGAETIRVNGSGSALYVMRPLIKAYLKAHPGVRIEMEKPLGSSGAVKALLAGGLDMVVSSKVLKSEEAAQGGISREYGKMPLVVVTGKQVSKRDITTKELEDIYSGKVRTWPNGEPIRLVLRPDADIDTTILAGLSPAMGKAMKAAHSHPGMIVAVTDPESDEAVAKTPGSLGTAALSSILVEKAPLNVLALNGIKPSVKTLANGTYPLAKDIRFITTKHTPPATLKFIDFIYSPQGRAIAGKAGVLVPVGR</sequence>
<proteinExistence type="predicted"/>
<dbReference type="SUPFAM" id="SSF53850">
    <property type="entry name" value="Periplasmic binding protein-like II"/>
    <property type="match status" value="1"/>
</dbReference>
<feature type="domain" description="PBP" evidence="2">
    <location>
        <begin position="28"/>
        <end position="264"/>
    </location>
</feature>
<dbReference type="InterPro" id="IPR050811">
    <property type="entry name" value="Phosphate_ABC_transporter"/>
</dbReference>
<dbReference type="eggNOG" id="COG0226">
    <property type="taxonomic scope" value="Bacteria"/>
</dbReference>
<reference evidence="3 4" key="2">
    <citation type="journal article" date="2009" name="BMC Microbiol.">
        <title>The genome sequence of Geobacter metallireducens: features of metabolism, physiology and regulation common and dissimilar to Geobacter sulfurreducens.</title>
        <authorList>
            <person name="Aklujkar M."/>
            <person name="Krushkal J."/>
            <person name="DiBartolo G."/>
            <person name="Lapidus A."/>
            <person name="Land M.L."/>
            <person name="Lovley D.R."/>
        </authorList>
    </citation>
    <scope>NUCLEOTIDE SEQUENCE [LARGE SCALE GENOMIC DNA]</scope>
    <source>
        <strain evidence="4">ATCC 53774 / DSM 7210 / GS-15</strain>
    </source>
</reference>
<dbReference type="STRING" id="269799.Gmet_0781"/>
<dbReference type="PANTHER" id="PTHR30570">
    <property type="entry name" value="PERIPLASMIC PHOSPHATE BINDING COMPONENT OF PHOSPHATE ABC TRANSPORTER"/>
    <property type="match status" value="1"/>
</dbReference>
<name>Q39XK1_GEOMG</name>
<evidence type="ECO:0000313" key="4">
    <source>
        <dbReference type="Proteomes" id="UP000007073"/>
    </source>
</evidence>
<dbReference type="HOGENOM" id="CLU_026228_7_1_7"/>